<dbReference type="Pfam" id="PF13624">
    <property type="entry name" value="SurA_N_3"/>
    <property type="match status" value="1"/>
</dbReference>
<evidence type="ECO:0000256" key="3">
    <source>
        <dbReference type="ARBA" id="ARBA00022729"/>
    </source>
</evidence>
<dbReference type="Gene3D" id="1.10.4030.10">
    <property type="entry name" value="Porin chaperone SurA, peptide-binding domain"/>
    <property type="match status" value="1"/>
</dbReference>
<keyword evidence="3" id="KW-0732">Signal</keyword>
<dbReference type="InterPro" id="IPR000297">
    <property type="entry name" value="PPIase_PpiC"/>
</dbReference>
<sequence>MTDKENKDLVSIKGPEDQPDESENGGFENTVEEGQAPVQHTEAVDPEEGKSGDGVEENESPIPQVHEGEVLALLSEEDDETREAEIQEAVPASGGKGNLVWPIVSAVLGVLLIVALVIPLISGKKVEAVATVNGSEITKDQLYIEMSQAGGDQTALEKLITKELINQEAKKQNIVFTEADIDKELKSYLKDYGSEENLNQALIANGMTMEQLRENIQMNKLLTKLLEPQVEVTDEQIKQTFEDNKAYFDTPEQVRASVILVKTEAEANEIIKELNEGKDFAELAKSKSLDEATKANGGDTDFFARGQMEEAVENAAFKLAKDELSSAVKTEGGYQVIKLTDRKEAHNATLEEKKEEIREGLVNQQVSQLSGTWIQDIRSKATITNTLTDSAEDTAAESNTTAK</sequence>
<dbReference type="AlphaFoldDB" id="A0A369BEH5"/>
<gene>
    <name evidence="10" type="ORF">DFP94_104266</name>
</gene>
<dbReference type="EC" id="5.2.1.8" evidence="2"/>
<evidence type="ECO:0000313" key="11">
    <source>
        <dbReference type="Proteomes" id="UP000253090"/>
    </source>
</evidence>
<feature type="region of interest" description="Disordered" evidence="7">
    <location>
        <begin position="1"/>
        <end position="67"/>
    </location>
</feature>
<evidence type="ECO:0000256" key="8">
    <source>
        <dbReference type="SAM" id="Phobius"/>
    </source>
</evidence>
<feature type="compositionally biased region" description="Basic and acidic residues" evidence="7">
    <location>
        <begin position="1"/>
        <end position="16"/>
    </location>
</feature>
<keyword evidence="4 6" id="KW-0697">Rotamase</keyword>
<keyword evidence="5 6" id="KW-0413">Isomerase</keyword>
<evidence type="ECO:0000313" key="10">
    <source>
        <dbReference type="EMBL" id="RCX19811.1"/>
    </source>
</evidence>
<keyword evidence="8" id="KW-0472">Membrane</keyword>
<comment type="catalytic activity">
    <reaction evidence="1">
        <text>[protein]-peptidylproline (omega=180) = [protein]-peptidylproline (omega=0)</text>
        <dbReference type="Rhea" id="RHEA:16237"/>
        <dbReference type="Rhea" id="RHEA-COMP:10747"/>
        <dbReference type="Rhea" id="RHEA-COMP:10748"/>
        <dbReference type="ChEBI" id="CHEBI:83833"/>
        <dbReference type="ChEBI" id="CHEBI:83834"/>
        <dbReference type="EC" id="5.2.1.8"/>
    </reaction>
</comment>
<protein>
    <recommendedName>
        <fullName evidence="2">peptidylprolyl isomerase</fullName>
        <ecNumber evidence="2">5.2.1.8</ecNumber>
    </recommendedName>
</protein>
<dbReference type="EMBL" id="QPJW01000004">
    <property type="protein sequence ID" value="RCX19811.1"/>
    <property type="molecule type" value="Genomic_DNA"/>
</dbReference>
<evidence type="ECO:0000256" key="7">
    <source>
        <dbReference type="SAM" id="MobiDB-lite"/>
    </source>
</evidence>
<dbReference type="SUPFAM" id="SSF109998">
    <property type="entry name" value="Triger factor/SurA peptide-binding domain-like"/>
    <property type="match status" value="1"/>
</dbReference>
<dbReference type="PANTHER" id="PTHR47245">
    <property type="entry name" value="PEPTIDYLPROLYL ISOMERASE"/>
    <property type="match status" value="1"/>
</dbReference>
<dbReference type="RefSeq" id="WP_114497054.1">
    <property type="nucleotide sequence ID" value="NZ_QPJW01000004.1"/>
</dbReference>
<comment type="caution">
    <text evidence="10">The sequence shown here is derived from an EMBL/GenBank/DDBJ whole genome shotgun (WGS) entry which is preliminary data.</text>
</comment>
<organism evidence="10 11">
    <name type="scientific">Fontibacillus phaseoli</name>
    <dbReference type="NCBI Taxonomy" id="1416533"/>
    <lineage>
        <taxon>Bacteria</taxon>
        <taxon>Bacillati</taxon>
        <taxon>Bacillota</taxon>
        <taxon>Bacilli</taxon>
        <taxon>Bacillales</taxon>
        <taxon>Paenibacillaceae</taxon>
        <taxon>Fontibacillus</taxon>
    </lineage>
</organism>
<evidence type="ECO:0000256" key="5">
    <source>
        <dbReference type="ARBA" id="ARBA00023235"/>
    </source>
</evidence>
<proteinExistence type="predicted"/>
<feature type="transmembrane region" description="Helical" evidence="8">
    <location>
        <begin position="99"/>
        <end position="121"/>
    </location>
</feature>
<evidence type="ECO:0000259" key="9">
    <source>
        <dbReference type="PROSITE" id="PS50198"/>
    </source>
</evidence>
<reference evidence="10 11" key="1">
    <citation type="submission" date="2018-07" db="EMBL/GenBank/DDBJ databases">
        <title>Genomic Encyclopedia of Type Strains, Phase III (KMG-III): the genomes of soil and plant-associated and newly described type strains.</title>
        <authorList>
            <person name="Whitman W."/>
        </authorList>
    </citation>
    <scope>NUCLEOTIDE SEQUENCE [LARGE SCALE GENOMIC DNA]</scope>
    <source>
        <strain evidence="10 11">CECT 8333</strain>
    </source>
</reference>
<evidence type="ECO:0000256" key="4">
    <source>
        <dbReference type="ARBA" id="ARBA00023110"/>
    </source>
</evidence>
<evidence type="ECO:0000256" key="2">
    <source>
        <dbReference type="ARBA" id="ARBA00013194"/>
    </source>
</evidence>
<dbReference type="Proteomes" id="UP000253090">
    <property type="component" value="Unassembled WGS sequence"/>
</dbReference>
<name>A0A369BEH5_9BACL</name>
<dbReference type="InterPro" id="IPR027304">
    <property type="entry name" value="Trigger_fact/SurA_dom_sf"/>
</dbReference>
<dbReference type="GO" id="GO:0003755">
    <property type="term" value="F:peptidyl-prolyl cis-trans isomerase activity"/>
    <property type="evidence" value="ECO:0007669"/>
    <property type="project" value="UniProtKB-KW"/>
</dbReference>
<keyword evidence="8" id="KW-1133">Transmembrane helix</keyword>
<dbReference type="Gene3D" id="3.10.50.40">
    <property type="match status" value="1"/>
</dbReference>
<feature type="domain" description="PpiC" evidence="9">
    <location>
        <begin position="251"/>
        <end position="341"/>
    </location>
</feature>
<dbReference type="Pfam" id="PF00639">
    <property type="entry name" value="Rotamase"/>
    <property type="match status" value="1"/>
</dbReference>
<accession>A0A369BEH5</accession>
<dbReference type="PROSITE" id="PS50198">
    <property type="entry name" value="PPIC_PPIASE_2"/>
    <property type="match status" value="1"/>
</dbReference>
<dbReference type="SUPFAM" id="SSF54534">
    <property type="entry name" value="FKBP-like"/>
    <property type="match status" value="1"/>
</dbReference>
<evidence type="ECO:0000256" key="6">
    <source>
        <dbReference type="PROSITE-ProRule" id="PRU00278"/>
    </source>
</evidence>
<evidence type="ECO:0000256" key="1">
    <source>
        <dbReference type="ARBA" id="ARBA00000971"/>
    </source>
</evidence>
<dbReference type="InterPro" id="IPR046357">
    <property type="entry name" value="PPIase_dom_sf"/>
</dbReference>
<dbReference type="OrthoDB" id="14196at2"/>
<keyword evidence="8" id="KW-0812">Transmembrane</keyword>
<dbReference type="PANTHER" id="PTHR47245:SF1">
    <property type="entry name" value="FOLDASE PROTEIN PRSA"/>
    <property type="match status" value="1"/>
</dbReference>
<keyword evidence="11" id="KW-1185">Reference proteome</keyword>
<dbReference type="InterPro" id="IPR050245">
    <property type="entry name" value="PrsA_foldase"/>
</dbReference>